<keyword evidence="3" id="KW-1185">Reference proteome</keyword>
<proteinExistence type="predicted"/>
<gene>
    <name evidence="2" type="ORF">H8S08_01800</name>
</gene>
<accession>A0ABR7CJD1</accession>
<reference evidence="2 3" key="1">
    <citation type="submission" date="2020-08" db="EMBL/GenBank/DDBJ databases">
        <title>Genome public.</title>
        <authorList>
            <person name="Liu C."/>
            <person name="Sun Q."/>
        </authorList>
    </citation>
    <scope>NUCLEOTIDE SEQUENCE [LARGE SCALE GENOMIC DNA]</scope>
    <source>
        <strain evidence="2 3">New-7</strain>
    </source>
</reference>
<evidence type="ECO:0000313" key="2">
    <source>
        <dbReference type="EMBL" id="MBC5615755.1"/>
    </source>
</evidence>
<name>A0ABR7CJD1_9BACT</name>
<feature type="signal peptide" evidence="1">
    <location>
        <begin position="1"/>
        <end position="21"/>
    </location>
</feature>
<protein>
    <recommendedName>
        <fullName evidence="4">Transcriptional regulator</fullName>
    </recommendedName>
</protein>
<sequence>MKRLNYLIFMFMMVSPAFLSAQTATVGSKVGPVKICDPSNEPVELPYLGKKNLLIFYVDPDKANQNKEFRENLEKNQIESDNIYSFGVVNLKDAPLLPNAIVRAMIRKKVKQTGAAIYTDPDYMLRDGWNLGDVNDMFVLIFVNKDKEIEFLSKGELSQNQIDEFYRVINKYK</sequence>
<keyword evidence="1" id="KW-0732">Signal</keyword>
<evidence type="ECO:0000256" key="1">
    <source>
        <dbReference type="SAM" id="SignalP"/>
    </source>
</evidence>
<organism evidence="2 3">
    <name type="scientific">Alistipes hominis</name>
    <dbReference type="NCBI Taxonomy" id="2763015"/>
    <lineage>
        <taxon>Bacteria</taxon>
        <taxon>Pseudomonadati</taxon>
        <taxon>Bacteroidota</taxon>
        <taxon>Bacteroidia</taxon>
        <taxon>Bacteroidales</taxon>
        <taxon>Rikenellaceae</taxon>
        <taxon>Alistipes</taxon>
    </lineage>
</organism>
<dbReference type="EMBL" id="JACOOK010000001">
    <property type="protein sequence ID" value="MBC5615755.1"/>
    <property type="molecule type" value="Genomic_DNA"/>
</dbReference>
<comment type="caution">
    <text evidence="2">The sequence shown here is derived from an EMBL/GenBank/DDBJ whole genome shotgun (WGS) entry which is preliminary data.</text>
</comment>
<dbReference type="Proteomes" id="UP000636891">
    <property type="component" value="Unassembled WGS sequence"/>
</dbReference>
<evidence type="ECO:0000313" key="3">
    <source>
        <dbReference type="Proteomes" id="UP000636891"/>
    </source>
</evidence>
<evidence type="ECO:0008006" key="4">
    <source>
        <dbReference type="Google" id="ProtNLM"/>
    </source>
</evidence>
<dbReference type="RefSeq" id="WP_055205470.1">
    <property type="nucleotide sequence ID" value="NZ_JACOOK010000001.1"/>
</dbReference>
<feature type="chain" id="PRO_5045244766" description="Transcriptional regulator" evidence="1">
    <location>
        <begin position="22"/>
        <end position="173"/>
    </location>
</feature>